<dbReference type="Proteomes" id="UP001497525">
    <property type="component" value="Unassembled WGS sequence"/>
</dbReference>
<evidence type="ECO:0000256" key="9">
    <source>
        <dbReference type="ARBA" id="ARBA00023136"/>
    </source>
</evidence>
<feature type="region of interest" description="Disordered" evidence="12">
    <location>
        <begin position="2089"/>
        <end position="2205"/>
    </location>
</feature>
<evidence type="ECO:0000256" key="1">
    <source>
        <dbReference type="ARBA" id="ARBA00004406"/>
    </source>
</evidence>
<feature type="compositionally biased region" description="Acidic residues" evidence="12">
    <location>
        <begin position="138"/>
        <end position="148"/>
    </location>
</feature>
<evidence type="ECO:0000256" key="4">
    <source>
        <dbReference type="ARBA" id="ARBA00018070"/>
    </source>
</evidence>
<dbReference type="GO" id="GO:0005789">
    <property type="term" value="C:endoplasmic reticulum membrane"/>
    <property type="evidence" value="ECO:0007669"/>
    <property type="project" value="UniProtKB-SubCell"/>
</dbReference>
<evidence type="ECO:0000256" key="11">
    <source>
        <dbReference type="ARBA" id="ARBA00024615"/>
    </source>
</evidence>
<feature type="region of interest" description="Disordered" evidence="12">
    <location>
        <begin position="1483"/>
        <end position="1584"/>
    </location>
</feature>
<dbReference type="GO" id="GO:0043495">
    <property type="term" value="F:protein-membrane adaptor activity"/>
    <property type="evidence" value="ECO:0007669"/>
    <property type="project" value="TreeGrafter"/>
</dbReference>
<sequence>MPVWGLAKKSVKVFLNFSFGQYFSQPLDDDQIFLTPKGVGCKDIYFNIEKINAILAERGVPVVICVAYISELIVCLPWSIELNGVDLVIQAVAGGCRPAESDALFNSMISSMTTAAFAAAKAASSSEEWFRNHKREVEEEEDTDEVDEPDKGDGSESEPPGGFRVWLKQFYERLTMTPKPDQKEEASVLDEESKERVNQMFDSLIAQTSIVLRDVNFRVECQLGLPGLNRASSVTLFLHYLSLTNQNSVYPGQNAVTQSTRCAGDSERSGQHDLNLSSSRSNLPTGQEGQSSGEGWSWFWRWSAPKKPDFSNPAQRNVCTTEPTGSLSTMLHKIIRLEGADLFWDLWDTSQGGKRRLSSSSIRNPRSETDESMDGTVAEPARDTTGQSRFIASGPTEENLVASAKLMSLSGGEHTARISMHCPLPLFGQSKITDLTEASGESVGPSTAPVTAVVTNSTPSSFQLRAHVDLGAIVACACPSQFYWLHLFVGQLSQIWEGYSQRQESDTYADVSRSVSESPDPYKAPATSDHCTAVGTFRPKRVESIQKPSGVPRSSEASEDELARGLSESELVDLDLSNPDEISCPVSPLIDSKLFWSCLTNENDPTAFEADSDLARHSGKSATGVMSSPSSEPVFSMAANVLCVAFVAFYEDESASRSRESVSQMEQSMVASPRVSIMRSYKSPKPHTRCETGSEAESEVGSTGTSPCGSFKENEMPESPSQSVAGSVKKGLAGLPGPFFFFSRFDGLRPWRQPVKDQMVGSQTSSTNQRSSVLRNGSDPSAFVHVATPMRIDRNDVDTGRMTPSVWVANLRRQFAELASPRDHICIVGGLWHIESCSRRLPVPPVRSLVNSPPSGQTPVTEFYTQLDFSAQLFGIEVSECLFPDSLPSGSPNELEPKIIEILSFPDRLKTLGDRPMRSNPRTPAVKTSGVMNFYSDAPTVKNAQFSSRLPPPKCEPEKPSLSVNSFNTEIGFCHVDVDLSLSDRLYRITDALAAATEAVTKFMPFTMELSTQSSAWWQGGGMTGSVIHRPPPSALREGYPLLNPRCNRPTAMTDPILTELDAPTQPLPDLLDSSPRLNAVVSCGGFEVLIRIPVPLEAVKLSGSGKVADLRTKLWSTGTPLWLTEFDSPPSDVPLTEDCHQQHPKVSLGLGWWRRTLRSEYLHLHMEKITCTYSNSDFAGNLVDAGLCMDAHQTRRGSFKTHETGIPAVKTSPVTSSLQVSMRFLSVFLMRSNSKLQTAPLLHLAPASGSPDLITITVQFAPPGRQDLVERPNDQKELTGCEDDHVFSFSGQRFEMGVDLASIGSTASDQKQVRRGSALEWSLWKRAGPKNNRRTPFVILRNFLQDAPKAHSKQTTYYPGNTDHMNFYRVSASEHARLLVRCRIPVALVNVENKRVIELVYLRLMYDLLLWNSLLPNDRRLRATLTHQSMLQSEEPGELDYRYWFFSDPAPLAFIYAHPDAAREAAALEATSAVNYDTLRQPTGLHFHPVDSEDEESDDDDEFDPALESIREGQKTDTFKSTLEQPGSWKAHHSPAKSVGYPLHPSRDVPSCTGGRSGGSLRDRHQPKHSSGSDEENAANTSSTTVQHQSWLCAQLDCGTMELRIHLPTQSGTPTGNSPSNVILFTASDAIAFAEAGHDGDPNLNYATMELNKLAVFFTANHLSNGCAPSPDGSRAGEIAGNSSAMWWPGIVHLPWQSIGYPNLSTSGEKETTSADGNEPMLSLAIEHHQTQRPNQASGTMIYRDDLNLAVRLQDACLVHWPHLESTMAEDVDRSALPLWLIQLLEMLETPSVDLIRELLPGYQLPDTLLIQHCHLDRVGLTWSTPELELFGSVHPVTNLTPRARSIRAFIGVESASVTVNTASETVPMNGADGGSSSPGLGMLIMTFLKNVTVFLCPIAPECDSTVTLTQAHGIALTPAGFLSWLKSLKLSDCVCVADLDHLELRCFSDPMRVWRQQQPPGSDLVPVFITRIDVRSTNNLLRLHTCADSLVALQCLFETLSGSSPCRPSGQTKHTELLDEPQSLPGTLEHGVRVTKISAMNRAGVPSSKVSAQSISSHDLARRSPMDTQFVSGSTSSVEDLLQGAISEVDSPHSPMLKTSRVRETPVSSKLSGAGLEPQVSVNAAPPTGLAERSGTHRSPEPRPCRTQRTTRQRVRTTKSERYSGSNVFFPPRQTGLREESDSPNIHLPGDQRELTPSPGSSPNDFVIVKPSMVPSRSPAVYKDKIRYLLPVNSAVSTETASVPLLEVRDNYYPAPSSASTLTKSRVRMHRLFSDPSSVYPRASLALTFYNFSLEWNIYGGTDLLNINSNDRLTPSQHSPHATRISTPEHGDKPSPISENRPAAFSGRSSADAGSSKAVGLSSAPALKQGCRFHHDRSAAAVLDSPRSTGSPNKASVRVALSTSSESSRHDGESPTIPDRSPIATLYTRGGRSRDLSKCVSIRVGNLYFRHATFPANAKKRSTSAASEQRQLVNLPGEPASRHILNIGSLIVVDQVATSKINRILYSYDQSVAGRAIPHSVGTPIFRVAAVCWRTESGTDSSKMVVSDQTLCESSSPDSASIRSAVDSEDSNLELEAKISVRPLRVNLDQNTLMFIQEFQLLYNHFSILLEPVERVPAPNHSVSVPSLTALTRTHPGPVSPISETLQNDSDSPGGTFTTPARPVQFSSIPAASERSHPSPSRLSNSSFESPHQPARSNVFIRKVTFSPDLPIRLDYHGRRMDPTGGSLQGFWLMLLQLHNGELKIPRRVYQRGYPSVDRLVEEVVADLRATLSAQLPQMIATSIGPMYEVTQFMRGLWDLVYQPVQSLYRDSRTASSSLDSYRGYLGPYDGQGNLDLSYCDLNYLLSPPSVTRPGTSGFIHGLRRGARSFSASTLWATLQLSIQGVRTVQSIVETAYDLVTPGPALRSRQMRMRQPADLREGFGNALNAMTHGFQMITEDLSGATRLPSEVEVGYKGPAGMVGDVIRQIPPTIVAPFVTGCEVTANILGGLRNQLRPEAKAEDEQIWKDTHGL</sequence>
<dbReference type="PANTHER" id="PTHR13190">
    <property type="entry name" value="AUTOPHAGY-RELATED 2, ISOFORM A"/>
    <property type="match status" value="1"/>
</dbReference>
<feature type="region of interest" description="Disordered" evidence="12">
    <location>
        <begin position="2313"/>
        <end position="2360"/>
    </location>
</feature>
<organism evidence="13 14">
    <name type="scientific">Calicophoron daubneyi</name>
    <name type="common">Rumen fluke</name>
    <name type="synonym">Paramphistomum daubneyi</name>
    <dbReference type="NCBI Taxonomy" id="300641"/>
    <lineage>
        <taxon>Eukaryota</taxon>
        <taxon>Metazoa</taxon>
        <taxon>Spiralia</taxon>
        <taxon>Lophotrochozoa</taxon>
        <taxon>Platyhelminthes</taxon>
        <taxon>Trematoda</taxon>
        <taxon>Digenea</taxon>
        <taxon>Plagiorchiida</taxon>
        <taxon>Pronocephalata</taxon>
        <taxon>Paramphistomoidea</taxon>
        <taxon>Paramphistomidae</taxon>
        <taxon>Calicophoron</taxon>
    </lineage>
</organism>
<feature type="compositionally biased region" description="Polar residues" evidence="12">
    <location>
        <begin position="351"/>
        <end position="364"/>
    </location>
</feature>
<keyword evidence="8" id="KW-0445">Lipid transport</keyword>
<evidence type="ECO:0000256" key="2">
    <source>
        <dbReference type="ARBA" id="ARBA00004623"/>
    </source>
</evidence>
<accession>A0AAV2T9R7</accession>
<feature type="region of interest" description="Disordered" evidence="12">
    <location>
        <begin position="2384"/>
        <end position="2427"/>
    </location>
</feature>
<keyword evidence="9" id="KW-0472">Membrane</keyword>
<dbReference type="GO" id="GO:0061709">
    <property type="term" value="P:reticulophagy"/>
    <property type="evidence" value="ECO:0007669"/>
    <property type="project" value="TreeGrafter"/>
</dbReference>
<feature type="region of interest" description="Disordered" evidence="12">
    <location>
        <begin position="263"/>
        <end position="294"/>
    </location>
</feature>
<evidence type="ECO:0000313" key="13">
    <source>
        <dbReference type="EMBL" id="CAL5133173.1"/>
    </source>
</evidence>
<feature type="region of interest" description="Disordered" evidence="12">
    <location>
        <begin position="2050"/>
        <end position="2074"/>
    </location>
</feature>
<proteinExistence type="inferred from homology"/>
<comment type="similarity">
    <text evidence="3">Belongs to the ATG2 family.</text>
</comment>
<dbReference type="EMBL" id="CAXLJL010000156">
    <property type="protein sequence ID" value="CAL5133173.1"/>
    <property type="molecule type" value="Genomic_DNA"/>
</dbReference>
<feature type="compositionally biased region" description="Polar residues" evidence="12">
    <location>
        <begin position="2644"/>
        <end position="2672"/>
    </location>
</feature>
<dbReference type="GO" id="GO:0006869">
    <property type="term" value="P:lipid transport"/>
    <property type="evidence" value="ECO:0007669"/>
    <property type="project" value="UniProtKB-KW"/>
</dbReference>
<comment type="caution">
    <text evidence="13">The sequence shown here is derived from an EMBL/GenBank/DDBJ whole genome shotgun (WGS) entry which is preliminary data.</text>
</comment>
<evidence type="ECO:0000256" key="12">
    <source>
        <dbReference type="SAM" id="MobiDB-lite"/>
    </source>
</evidence>
<gene>
    <name evidence="13" type="ORF">CDAUBV1_LOCUS6445</name>
</gene>
<evidence type="ECO:0000256" key="10">
    <source>
        <dbReference type="ARBA" id="ARBA00024479"/>
    </source>
</evidence>
<feature type="compositionally biased region" description="Polar residues" evidence="12">
    <location>
        <begin position="272"/>
        <end position="285"/>
    </location>
</feature>
<feature type="region of interest" description="Disordered" evidence="12">
    <location>
        <begin position="760"/>
        <end position="780"/>
    </location>
</feature>
<feature type="compositionally biased region" description="Basic and acidic residues" evidence="12">
    <location>
        <begin position="1510"/>
        <end position="1519"/>
    </location>
</feature>
<feature type="region of interest" description="Disordered" evidence="12">
    <location>
        <begin position="510"/>
        <end position="530"/>
    </location>
</feature>
<keyword evidence="6" id="KW-0256">Endoplasmic reticulum</keyword>
<feature type="region of interest" description="Disordered" evidence="12">
    <location>
        <begin position="130"/>
        <end position="162"/>
    </location>
</feature>
<dbReference type="GO" id="GO:0000422">
    <property type="term" value="P:autophagy of mitochondrion"/>
    <property type="evidence" value="ECO:0007669"/>
    <property type="project" value="TreeGrafter"/>
</dbReference>
<keyword evidence="5" id="KW-0813">Transport</keyword>
<feature type="compositionally biased region" description="Low complexity" evidence="12">
    <location>
        <begin position="2680"/>
        <end position="2693"/>
    </location>
</feature>
<dbReference type="PANTHER" id="PTHR13190:SF1">
    <property type="entry name" value="AUTOPHAGY-RELATED 2, ISOFORM A"/>
    <property type="match status" value="1"/>
</dbReference>
<dbReference type="GO" id="GO:0032266">
    <property type="term" value="F:phosphatidylinositol-3-phosphate binding"/>
    <property type="evidence" value="ECO:0007669"/>
    <property type="project" value="TreeGrafter"/>
</dbReference>
<comment type="subcellular location">
    <subcellularLocation>
        <location evidence="1">Endoplasmic reticulum membrane</location>
        <topology evidence="1">Peripheral membrane protein</topology>
    </subcellularLocation>
    <subcellularLocation>
        <location evidence="2">Preautophagosomal structure membrane</location>
        <topology evidence="2">Peripheral membrane protein</topology>
    </subcellularLocation>
</comment>
<feature type="region of interest" description="Disordered" evidence="12">
    <location>
        <begin position="681"/>
        <end position="727"/>
    </location>
</feature>
<comment type="catalytic activity">
    <reaction evidence="11">
        <text>a 1,2-diacyl-sn-glycero-3-phosphoethanolamine(in) = a 1,2-diacyl-sn-glycero-3-phosphoethanolamine(out)</text>
        <dbReference type="Rhea" id="RHEA:38895"/>
        <dbReference type="ChEBI" id="CHEBI:64612"/>
    </reaction>
</comment>
<evidence type="ECO:0000256" key="5">
    <source>
        <dbReference type="ARBA" id="ARBA00022448"/>
    </source>
</evidence>
<keyword evidence="7" id="KW-0072">Autophagy</keyword>
<reference evidence="13" key="1">
    <citation type="submission" date="2024-06" db="EMBL/GenBank/DDBJ databases">
        <authorList>
            <person name="Liu X."/>
            <person name="Lenzi L."/>
            <person name="Haldenby T S."/>
            <person name="Uol C."/>
        </authorList>
    </citation>
    <scope>NUCLEOTIDE SEQUENCE</scope>
</reference>
<protein>
    <recommendedName>
        <fullName evidence="4">Autophagy-related protein 2</fullName>
    </recommendedName>
</protein>
<comment type="catalytic activity">
    <reaction evidence="10">
        <text>a 1,2-diacyl-sn-glycero-3-phospho-L-serine(in) = a 1,2-diacyl-sn-glycero-3-phospho-L-serine(out)</text>
        <dbReference type="Rhea" id="RHEA:38663"/>
        <dbReference type="ChEBI" id="CHEBI:57262"/>
    </reaction>
</comment>
<feature type="region of interest" description="Disordered" evidence="12">
    <location>
        <begin position="2632"/>
        <end position="2696"/>
    </location>
</feature>
<dbReference type="GO" id="GO:0034727">
    <property type="term" value="P:piecemeal microautophagy of the nucleus"/>
    <property type="evidence" value="ECO:0007669"/>
    <property type="project" value="TreeGrafter"/>
</dbReference>
<feature type="compositionally biased region" description="Basic and acidic residues" evidence="12">
    <location>
        <begin position="2136"/>
        <end position="2146"/>
    </location>
</feature>
<feature type="region of interest" description="Disordered" evidence="12">
    <location>
        <begin position="351"/>
        <end position="390"/>
    </location>
</feature>
<name>A0AAV2T9R7_CALDB</name>
<feature type="region of interest" description="Disordered" evidence="12">
    <location>
        <begin position="544"/>
        <end position="564"/>
    </location>
</feature>
<evidence type="ECO:0000256" key="7">
    <source>
        <dbReference type="ARBA" id="ARBA00023006"/>
    </source>
</evidence>
<feature type="compositionally biased region" description="Polar residues" evidence="12">
    <location>
        <begin position="2313"/>
        <end position="2328"/>
    </location>
</feature>
<feature type="compositionally biased region" description="Polar residues" evidence="12">
    <location>
        <begin position="2050"/>
        <end position="2059"/>
    </location>
</feature>
<evidence type="ECO:0000256" key="8">
    <source>
        <dbReference type="ARBA" id="ARBA00023055"/>
    </source>
</evidence>
<dbReference type="GO" id="GO:0034045">
    <property type="term" value="C:phagophore assembly site membrane"/>
    <property type="evidence" value="ECO:0007669"/>
    <property type="project" value="UniProtKB-SubCell"/>
</dbReference>
<feature type="compositionally biased region" description="Acidic residues" evidence="12">
    <location>
        <begin position="1493"/>
        <end position="1506"/>
    </location>
</feature>
<feature type="compositionally biased region" description="Polar residues" evidence="12">
    <location>
        <begin position="760"/>
        <end position="779"/>
    </location>
</feature>
<evidence type="ECO:0000313" key="14">
    <source>
        <dbReference type="Proteomes" id="UP001497525"/>
    </source>
</evidence>
<dbReference type="GO" id="GO:0061908">
    <property type="term" value="C:phagophore"/>
    <property type="evidence" value="ECO:0007669"/>
    <property type="project" value="TreeGrafter"/>
</dbReference>
<dbReference type="InterPro" id="IPR026849">
    <property type="entry name" value="ATG2"/>
</dbReference>
<evidence type="ECO:0000256" key="6">
    <source>
        <dbReference type="ARBA" id="ARBA00022824"/>
    </source>
</evidence>
<dbReference type="GO" id="GO:0000045">
    <property type="term" value="P:autophagosome assembly"/>
    <property type="evidence" value="ECO:0007669"/>
    <property type="project" value="TreeGrafter"/>
</dbReference>
<evidence type="ECO:0000256" key="3">
    <source>
        <dbReference type="ARBA" id="ARBA00009714"/>
    </source>
</evidence>
<dbReference type="GO" id="GO:0061723">
    <property type="term" value="P:glycophagy"/>
    <property type="evidence" value="ECO:0007669"/>
    <property type="project" value="TreeGrafter"/>
</dbReference>